<dbReference type="InterPro" id="IPR045455">
    <property type="entry name" value="NrS-1_pol-like_helicase"/>
</dbReference>
<name>A0A073IMR5_9RHOB</name>
<sequence length="818" mass="91303">MNRREDERTPGSGTETGGAGEHDKSHSNIIPETIPDVVSEADQKDLSPVGRTSDAVQFLQTWVEGGPWVLTAIDPDSGRITTTTFEAGKQSEMQNWIEHRQGKQNLYFTVNPVIRPVLSKPKKTDMRGMRCLHVDVDPRPGERLESERVRALKLLREFEPKPTVIIDSGGGYQGFWMLDKEHETNGDEATAAELEAYNLNIETMLQGDACHNIDRIMRLPGTVNLPGKKKREKGRKAALASVVEVDWARVYPISVFKAAEKLGAQNVPLSKVDLSANLPQVVLDDLPPAVSSRTKMLIVNGGDPDDPAKYPSRSEVLFAVLCEMVRADVPDDVMAACVMDRDHAISAHVHDQPRPQQYVARQMRRAREQAIDPKLRELNDLHAVLSNQDSKCRVMEFVEMPTGKKGMTRLVPSLQSFEDVRNRYLNQRVVVGQDREGNERFMPLGKWWLENPLRRQFHSLTFQPRAGEVVGEGAKRRLNLWQGFAVKPEPGDWHLMRAHIRDVLAGGDAKLAAYIERWMAWTVQNPDEPAEVALVFRGEPGTGKGVFGRAMAQLFGQHGLHTGGSELITGRFNLHFRDCCLLFADEVIWDGDRKAEAKIKTFLTEPTLTIEGKGKDAVSWPNMLHVVISSNSEWIVPAGPYERRYAVFDVSDAHRQEKAYFKPLYAEIDGAGLSAMLHDLLAMDLGDWHPRDDRPDTAALEDQRARGLDPVKAAVLDMLREGSLPFEAGSDPRGTEARPFIATNEFRDAIQRQTRGAVTANAVSDALKQIGAEKSRKGRPSGYVLPILGEARAAWNACPELPTQEWDDALDWTGGEPF</sequence>
<dbReference type="STRING" id="1300350.Z948_1788"/>
<comment type="caution">
    <text evidence="3">The sequence shown here is derived from an EMBL/GenBank/DDBJ whole genome shotgun (WGS) entry which is preliminary data.</text>
</comment>
<evidence type="ECO:0000256" key="1">
    <source>
        <dbReference type="SAM" id="MobiDB-lite"/>
    </source>
</evidence>
<gene>
    <name evidence="3" type="ORF">DSW25_02510</name>
</gene>
<dbReference type="eggNOG" id="COG3378">
    <property type="taxonomic scope" value="Bacteria"/>
</dbReference>
<keyword evidence="4" id="KW-1185">Reference proteome</keyword>
<protein>
    <recommendedName>
        <fullName evidence="2">NrS-1 polymerase-like helicase domain-containing protein</fullName>
    </recommendedName>
</protein>
<evidence type="ECO:0000259" key="2">
    <source>
        <dbReference type="Pfam" id="PF19263"/>
    </source>
</evidence>
<dbReference type="RefSeq" id="WP_025059185.1">
    <property type="nucleotide sequence ID" value="NZ_JAMC01000001.1"/>
</dbReference>
<evidence type="ECO:0000313" key="4">
    <source>
        <dbReference type="Proteomes" id="UP000027734"/>
    </source>
</evidence>
<dbReference type="Gene3D" id="3.40.50.300">
    <property type="entry name" value="P-loop containing nucleotide triphosphate hydrolases"/>
    <property type="match status" value="1"/>
</dbReference>
<feature type="region of interest" description="Disordered" evidence="1">
    <location>
        <begin position="1"/>
        <end position="34"/>
    </location>
</feature>
<dbReference type="EMBL" id="JAMC01000001">
    <property type="protein sequence ID" value="KEJ90791.1"/>
    <property type="molecule type" value="Genomic_DNA"/>
</dbReference>
<accession>A0A073IMR5</accession>
<dbReference type="Pfam" id="PF19263">
    <property type="entry name" value="DUF5906"/>
    <property type="match status" value="1"/>
</dbReference>
<proteinExistence type="predicted"/>
<reference evidence="3 4" key="1">
    <citation type="submission" date="2014-01" db="EMBL/GenBank/DDBJ databases">
        <title>Sulfitobacter donghicola JCM 14565 Genome Sequencing.</title>
        <authorList>
            <person name="Lai Q."/>
            <person name="Hong Z."/>
        </authorList>
    </citation>
    <scope>NUCLEOTIDE SEQUENCE [LARGE SCALE GENOMIC DNA]</scope>
    <source>
        <strain evidence="3 4">JCM 14565</strain>
    </source>
</reference>
<dbReference type="InterPro" id="IPR027417">
    <property type="entry name" value="P-loop_NTPase"/>
</dbReference>
<feature type="domain" description="NrS-1 polymerase-like helicase" evidence="2">
    <location>
        <begin position="536"/>
        <end position="644"/>
    </location>
</feature>
<dbReference type="Proteomes" id="UP000027734">
    <property type="component" value="Unassembled WGS sequence"/>
</dbReference>
<dbReference type="AlphaFoldDB" id="A0A073IMR5"/>
<organism evidence="3 4">
    <name type="scientific">Sulfitobacter donghicola DSW-25 = KCTC 12864 = JCM 14565</name>
    <dbReference type="NCBI Taxonomy" id="1300350"/>
    <lineage>
        <taxon>Bacteria</taxon>
        <taxon>Pseudomonadati</taxon>
        <taxon>Pseudomonadota</taxon>
        <taxon>Alphaproteobacteria</taxon>
        <taxon>Rhodobacterales</taxon>
        <taxon>Roseobacteraceae</taxon>
        <taxon>Sulfitobacter</taxon>
    </lineage>
</organism>
<dbReference type="SUPFAM" id="SSF52540">
    <property type="entry name" value="P-loop containing nucleoside triphosphate hydrolases"/>
    <property type="match status" value="1"/>
</dbReference>
<dbReference type="OrthoDB" id="8215052at2"/>
<evidence type="ECO:0000313" key="3">
    <source>
        <dbReference type="EMBL" id="KEJ90791.1"/>
    </source>
</evidence>